<dbReference type="EMBL" id="CP006841">
    <property type="protein sequence ID" value="ALA68440.1"/>
    <property type="molecule type" value="Genomic_DNA"/>
</dbReference>
<protein>
    <submittedName>
        <fullName evidence="1">Uncharacterized protein</fullName>
    </submittedName>
</protein>
<evidence type="ECO:0000313" key="1">
    <source>
        <dbReference type="EMBL" id="ALA68440.1"/>
    </source>
</evidence>
<dbReference type="STRING" id="1408189.CLAC_03350"/>
<sequence length="109" mass="12262">MTTYRYKVKHIPTRVGGFWRVYDPDGDHIANFFTLPEAITYATEQARTREITLPAEDVVQRDPDPLNIDTGTHLDAGDAGTAWLSYSQPTREDITTLATALLRHAETLT</sequence>
<keyword evidence="2" id="KW-1185">Reference proteome</keyword>
<dbReference type="KEGG" id="clw:CLAC_03350"/>
<name>A0A0K2H313_9CORY</name>
<evidence type="ECO:0000313" key="2">
    <source>
        <dbReference type="Proteomes" id="UP000058446"/>
    </source>
</evidence>
<organism evidence="1 2">
    <name type="scientific">Corynebacterium lactis RW2-5</name>
    <dbReference type="NCBI Taxonomy" id="1408189"/>
    <lineage>
        <taxon>Bacteria</taxon>
        <taxon>Bacillati</taxon>
        <taxon>Actinomycetota</taxon>
        <taxon>Actinomycetes</taxon>
        <taxon>Mycobacteriales</taxon>
        <taxon>Corynebacteriaceae</taxon>
        <taxon>Corynebacterium</taxon>
    </lineage>
</organism>
<reference evidence="1 2" key="1">
    <citation type="submission" date="2013-10" db="EMBL/GenBank/DDBJ databases">
        <title>Complete genome sequence of Corynebacterium lactis DSM 45799(T), isolated from raw cow milk.</title>
        <authorList>
            <person name="Ruckert C."/>
            <person name="Albersmeier A."/>
            <person name="Lipski A."/>
            <person name="Kalinowski J."/>
        </authorList>
    </citation>
    <scope>NUCLEOTIDE SEQUENCE [LARGE SCALE GENOMIC DNA]</scope>
    <source>
        <strain evidence="1 2">RW2-5</strain>
    </source>
</reference>
<dbReference type="AlphaFoldDB" id="A0A0K2H313"/>
<dbReference type="PATRIC" id="fig|1408189.4.peg.669"/>
<dbReference type="RefSeq" id="WP_053411677.1">
    <property type="nucleotide sequence ID" value="NZ_CP006841.1"/>
</dbReference>
<gene>
    <name evidence="1" type="ORF">CLAC_03350</name>
</gene>
<dbReference type="Proteomes" id="UP000058446">
    <property type="component" value="Chromosome"/>
</dbReference>
<accession>A0A0K2H313</accession>
<proteinExistence type="predicted"/>